<dbReference type="AlphaFoldDB" id="A0A455UF10"/>
<dbReference type="InterPro" id="IPR038084">
    <property type="entry name" value="PduO/GlcC-like_sf"/>
</dbReference>
<dbReference type="Proteomes" id="UP000320231">
    <property type="component" value="Chromosome"/>
</dbReference>
<evidence type="ECO:0000313" key="1">
    <source>
        <dbReference type="EMBL" id="BBI63913.1"/>
    </source>
</evidence>
<gene>
    <name evidence="1" type="ORF">HSBAA_52190</name>
</gene>
<accession>A0A455UF10</accession>
<dbReference type="SUPFAM" id="SSF143744">
    <property type="entry name" value="GlcG-like"/>
    <property type="match status" value="1"/>
</dbReference>
<name>A0A455UF10_9GAMM</name>
<dbReference type="Pfam" id="PF03928">
    <property type="entry name" value="HbpS-like"/>
    <property type="match status" value="1"/>
</dbReference>
<dbReference type="InterPro" id="IPR052517">
    <property type="entry name" value="GlcG_carb_metab_protein"/>
</dbReference>
<dbReference type="InterPro" id="IPR005624">
    <property type="entry name" value="PduO/GlcC-like"/>
</dbReference>
<sequence length="194" mass="19970">MAIVDMICKSNYEFNIPLVMLLSTIANHPINVLTTTKVTPMAGQVFHCSVQLTREEGRKIIDGAMAQAREAKLPPITIIVLDGGGHVIAAEREDGCAPLRFPVAQGKAYASLGIGVASGVSGARNAERTAFVASVAAASQGHFVVVAGGVPILNSQHCVIGAVGVSGASSDEDQQAAIAGIERAGLNWGLEPGE</sequence>
<dbReference type="PANTHER" id="PTHR34309:SF10">
    <property type="entry name" value="SLR1406 PROTEIN"/>
    <property type="match status" value="1"/>
</dbReference>
<protein>
    <recommendedName>
        <fullName evidence="3">Heme-binding protein</fullName>
    </recommendedName>
</protein>
<proteinExistence type="predicted"/>
<dbReference type="PANTHER" id="PTHR34309">
    <property type="entry name" value="SLR1406 PROTEIN"/>
    <property type="match status" value="1"/>
</dbReference>
<evidence type="ECO:0008006" key="3">
    <source>
        <dbReference type="Google" id="ProtNLM"/>
    </source>
</evidence>
<dbReference type="Gene3D" id="3.30.450.150">
    <property type="entry name" value="Haem-degrading domain"/>
    <property type="match status" value="1"/>
</dbReference>
<dbReference type="EMBL" id="AP019514">
    <property type="protein sequence ID" value="BBI63913.1"/>
    <property type="molecule type" value="Genomic_DNA"/>
</dbReference>
<reference evidence="1 2" key="1">
    <citation type="journal article" date="2019" name="Microbiol. Resour. Announc.">
        <title>Complete Genome Sequence of Halomonas sulfidaeris Strain Esulfide1 Isolated from a Metal Sulfide Rock at a Depth of 2,200 Meters, Obtained Using Nanopore Sequencing.</title>
        <authorList>
            <person name="Saito M."/>
            <person name="Nishigata A."/>
            <person name="Galipon J."/>
            <person name="Arakawa K."/>
        </authorList>
    </citation>
    <scope>NUCLEOTIDE SEQUENCE [LARGE SCALE GENOMIC DNA]</scope>
    <source>
        <strain evidence="1 2">ATCC BAA-803</strain>
    </source>
</reference>
<organism evidence="1 2">
    <name type="scientific">Vreelandella sulfidaeris</name>
    <dbReference type="NCBI Taxonomy" id="115553"/>
    <lineage>
        <taxon>Bacteria</taxon>
        <taxon>Pseudomonadati</taxon>
        <taxon>Pseudomonadota</taxon>
        <taxon>Gammaproteobacteria</taxon>
        <taxon>Oceanospirillales</taxon>
        <taxon>Halomonadaceae</taxon>
        <taxon>Vreelandella</taxon>
    </lineage>
</organism>
<evidence type="ECO:0000313" key="2">
    <source>
        <dbReference type="Proteomes" id="UP000320231"/>
    </source>
</evidence>
<dbReference type="KEGG" id="hsr:HSBAA_52190"/>